<accession>A0A8S9KFS5</accession>
<organism evidence="1">
    <name type="scientific">Brassica cretica</name>
    <name type="common">Mustard</name>
    <dbReference type="NCBI Taxonomy" id="69181"/>
    <lineage>
        <taxon>Eukaryota</taxon>
        <taxon>Viridiplantae</taxon>
        <taxon>Streptophyta</taxon>
        <taxon>Embryophyta</taxon>
        <taxon>Tracheophyta</taxon>
        <taxon>Spermatophyta</taxon>
        <taxon>Magnoliopsida</taxon>
        <taxon>eudicotyledons</taxon>
        <taxon>Gunneridae</taxon>
        <taxon>Pentapetalae</taxon>
        <taxon>rosids</taxon>
        <taxon>malvids</taxon>
        <taxon>Brassicales</taxon>
        <taxon>Brassicaceae</taxon>
        <taxon>Brassiceae</taxon>
        <taxon>Brassica</taxon>
    </lineage>
</organism>
<dbReference type="EMBL" id="QGKY02000164">
    <property type="protein sequence ID" value="KAF2592681.1"/>
    <property type="molecule type" value="Genomic_DNA"/>
</dbReference>
<reference evidence="1" key="1">
    <citation type="submission" date="2019-12" db="EMBL/GenBank/DDBJ databases">
        <title>Genome sequencing and annotation of Brassica cretica.</title>
        <authorList>
            <person name="Studholme D.J."/>
            <person name="Sarris P.F."/>
        </authorList>
    </citation>
    <scope>NUCLEOTIDE SEQUENCE</scope>
    <source>
        <strain evidence="1">PFS-102/07</strain>
        <tissue evidence="1">Leaf</tissue>
    </source>
</reference>
<gene>
    <name evidence="1" type="ORF">F2Q70_00043879</name>
</gene>
<evidence type="ECO:0000313" key="1">
    <source>
        <dbReference type="EMBL" id="KAF2592681.1"/>
    </source>
</evidence>
<protein>
    <submittedName>
        <fullName evidence="1">Uncharacterized protein</fullName>
    </submittedName>
</protein>
<comment type="caution">
    <text evidence="1">The sequence shown here is derived from an EMBL/GenBank/DDBJ whole genome shotgun (WGS) entry which is preliminary data.</text>
</comment>
<name>A0A8S9KFS5_BRACR</name>
<sequence>MKPLESTPSFKFFNGNSHCISWCWTLHNLDSHRGEYRCTFRSQTNPHTRYQAARKSKMIIGHAAKTGVLLMKEDFDGSCHSYKAEESGKGSLMALA</sequence>
<dbReference type="AlphaFoldDB" id="A0A8S9KFS5"/>
<proteinExistence type="predicted"/>